<evidence type="ECO:0000256" key="4">
    <source>
        <dbReference type="ARBA" id="ARBA00023010"/>
    </source>
</evidence>
<accession>A0A8H5HGL5</accession>
<dbReference type="EMBL" id="JAACJN010000049">
    <property type="protein sequence ID" value="KAF5382885.1"/>
    <property type="molecule type" value="Genomic_DNA"/>
</dbReference>
<name>A0A8H5HGL5_9AGAR</name>
<protein>
    <recommendedName>
        <fullName evidence="5">Mitochondrial import inner membrane translocase subunit</fullName>
    </recommendedName>
</protein>
<keyword evidence="5" id="KW-0143">Chaperone</keyword>
<evidence type="ECO:0000313" key="7">
    <source>
        <dbReference type="EMBL" id="KAF5382885.1"/>
    </source>
</evidence>
<comment type="subunit">
    <text evidence="5">Heterohexamer.</text>
</comment>
<evidence type="ECO:0000313" key="8">
    <source>
        <dbReference type="Proteomes" id="UP000518752"/>
    </source>
</evidence>
<evidence type="ECO:0000256" key="2">
    <source>
        <dbReference type="ARBA" id="ARBA00022792"/>
    </source>
</evidence>
<organism evidence="7 8">
    <name type="scientific">Collybiopsis confluens</name>
    <dbReference type="NCBI Taxonomy" id="2823264"/>
    <lineage>
        <taxon>Eukaryota</taxon>
        <taxon>Fungi</taxon>
        <taxon>Dikarya</taxon>
        <taxon>Basidiomycota</taxon>
        <taxon>Agaricomycotina</taxon>
        <taxon>Agaricomycetes</taxon>
        <taxon>Agaricomycetidae</taxon>
        <taxon>Agaricales</taxon>
        <taxon>Marasmiineae</taxon>
        <taxon>Omphalotaceae</taxon>
        <taxon>Collybiopsis</taxon>
    </lineage>
</organism>
<dbReference type="GO" id="GO:0005743">
    <property type="term" value="C:mitochondrial inner membrane"/>
    <property type="evidence" value="ECO:0007669"/>
    <property type="project" value="UniProtKB-SubCell"/>
</dbReference>
<dbReference type="InterPro" id="IPR004217">
    <property type="entry name" value="Tim10-like"/>
</dbReference>
<keyword evidence="2 5" id="KW-0999">Mitochondrion inner membrane</keyword>
<sequence>MADLPKFDEATQKELATFLEKEQTQAKLQSTIHNFTNMCWDKCITSTPSTRFSRGEESCLYSCVDRFLDSSIYLVKQIQERRDH</sequence>
<dbReference type="Pfam" id="PF02953">
    <property type="entry name" value="zf-Tim10_DDP"/>
    <property type="match status" value="1"/>
</dbReference>
<comment type="caution">
    <text evidence="7">The sequence shown here is derived from an EMBL/GenBank/DDBJ whole genome shotgun (WGS) entry which is preliminary data.</text>
</comment>
<keyword evidence="8" id="KW-1185">Reference proteome</keyword>
<evidence type="ECO:0000256" key="1">
    <source>
        <dbReference type="ARBA" id="ARBA00006720"/>
    </source>
</evidence>
<dbReference type="GO" id="GO:0015031">
    <property type="term" value="P:protein transport"/>
    <property type="evidence" value="ECO:0007669"/>
    <property type="project" value="UniProtKB-KW"/>
</dbReference>
<evidence type="ECO:0000259" key="6">
    <source>
        <dbReference type="Pfam" id="PF02953"/>
    </source>
</evidence>
<proteinExistence type="inferred from homology"/>
<keyword evidence="3 5" id="KW-0653">Protein transport</keyword>
<evidence type="ECO:0000256" key="5">
    <source>
        <dbReference type="RuleBase" id="RU367043"/>
    </source>
</evidence>
<dbReference type="AlphaFoldDB" id="A0A8H5HGL5"/>
<keyword evidence="5" id="KW-1015">Disulfide bond</keyword>
<dbReference type="SUPFAM" id="SSF144122">
    <property type="entry name" value="Tim10-like"/>
    <property type="match status" value="1"/>
</dbReference>
<keyword evidence="5" id="KW-0813">Transport</keyword>
<dbReference type="Proteomes" id="UP000518752">
    <property type="component" value="Unassembled WGS sequence"/>
</dbReference>
<keyword evidence="2 5" id="KW-0472">Membrane</keyword>
<dbReference type="InterPro" id="IPR035427">
    <property type="entry name" value="Tim10-like_dom_sf"/>
</dbReference>
<reference evidence="7 8" key="1">
    <citation type="journal article" date="2020" name="ISME J.">
        <title>Uncovering the hidden diversity of litter-decomposition mechanisms in mushroom-forming fungi.</title>
        <authorList>
            <person name="Floudas D."/>
            <person name="Bentzer J."/>
            <person name="Ahren D."/>
            <person name="Johansson T."/>
            <person name="Persson P."/>
            <person name="Tunlid A."/>
        </authorList>
    </citation>
    <scope>NUCLEOTIDE SEQUENCE [LARGE SCALE GENOMIC DNA]</scope>
    <source>
        <strain evidence="7 8">CBS 406.79</strain>
    </source>
</reference>
<comment type="function">
    <text evidence="5">Mitochondrial intermembrane chaperone that participates in the import and insertion of some multi-pass transmembrane proteins into the mitochondrial inner membrane. Also required for the transfer of beta-barrel precursors from the TOM complex to the sorting and assembly machinery (SAM complex) of the outer membrane. Acts as a chaperone-like protein that protects the hydrophobic precursors from aggregation and guide them through the mitochondrial intermembrane space.</text>
</comment>
<gene>
    <name evidence="7" type="ORF">D9757_006354</name>
</gene>
<comment type="subcellular location">
    <subcellularLocation>
        <location evidence="5">Mitochondrion inner membrane</location>
        <topology evidence="5">Peripheral membrane protein</topology>
        <orientation evidence="5">Intermembrane side</orientation>
    </subcellularLocation>
</comment>
<comment type="similarity">
    <text evidence="1 5">Belongs to the small Tim family.</text>
</comment>
<comment type="domain">
    <text evidence="5">The twin CX3C motif contains 4 conserved Cys residues that form 2 disulfide bonds in the mitochondrial intermembrane space.</text>
</comment>
<evidence type="ECO:0000256" key="3">
    <source>
        <dbReference type="ARBA" id="ARBA00022927"/>
    </source>
</evidence>
<dbReference type="OrthoDB" id="344165at2759"/>
<keyword evidence="4 5" id="KW-0811">Translocation</keyword>
<dbReference type="Gene3D" id="1.10.287.810">
    <property type="entry name" value="Mitochondrial import inner membrane translocase subunit tim13 like domains"/>
    <property type="match status" value="1"/>
</dbReference>
<feature type="domain" description="Tim10-like" evidence="6">
    <location>
        <begin position="18"/>
        <end position="80"/>
    </location>
</feature>
<keyword evidence="5" id="KW-0496">Mitochondrion</keyword>